<evidence type="ECO:0000313" key="3">
    <source>
        <dbReference type="Proteomes" id="UP000659047"/>
    </source>
</evidence>
<feature type="region of interest" description="Disordered" evidence="1">
    <location>
        <begin position="1"/>
        <end position="22"/>
    </location>
</feature>
<protein>
    <submittedName>
        <fullName evidence="2">Uncharacterized protein</fullName>
    </submittedName>
</protein>
<dbReference type="AlphaFoldDB" id="A0A8K0XXL5"/>
<dbReference type="Proteomes" id="UP000659047">
    <property type="component" value="Unassembled WGS sequence"/>
</dbReference>
<gene>
    <name evidence="2" type="ORF">JJB97_14370</name>
</gene>
<evidence type="ECO:0000256" key="1">
    <source>
        <dbReference type="SAM" id="MobiDB-lite"/>
    </source>
</evidence>
<accession>A0A8K0XXL5</accession>
<comment type="caution">
    <text evidence="2">The sequence shown here is derived from an EMBL/GenBank/DDBJ whole genome shotgun (WGS) entry which is preliminary data.</text>
</comment>
<dbReference type="EMBL" id="JAEPBH010000041">
    <property type="protein sequence ID" value="MBK4716491.1"/>
    <property type="molecule type" value="Genomic_DNA"/>
</dbReference>
<proteinExistence type="predicted"/>
<name>A0A8K0XXL5_9ENTR</name>
<evidence type="ECO:0000313" key="2">
    <source>
        <dbReference type="EMBL" id="MBK4716491.1"/>
    </source>
</evidence>
<keyword evidence="3" id="KW-1185">Reference proteome</keyword>
<dbReference type="RefSeq" id="WP_238714699.1">
    <property type="nucleotide sequence ID" value="NZ_JAEPBH010000041.1"/>
</dbReference>
<sequence>MAGETPAETGKPQAGCSETRRVGRRLMAGRARSMKSSSLCGAAGVAKRPAYPFSADEGPFDNER</sequence>
<reference evidence="2" key="1">
    <citation type="submission" date="2021-01" db="EMBL/GenBank/DDBJ databases">
        <title>Intestinitalea alba gen. nov., sp. nov., a novel genus of the family Enterobacteriaceae, isolated from the gut of the plastic-eating mealworm Tenebrio molitor L.</title>
        <authorList>
            <person name="Yang Y."/>
        </authorList>
    </citation>
    <scope>NUCLEOTIDE SEQUENCE</scope>
    <source>
        <strain evidence="2">BIT-L3</strain>
    </source>
</reference>
<organism evidence="2 3">
    <name type="scientific">Tenebrionibacter intestinalis</name>
    <dbReference type="NCBI Taxonomy" id="2799638"/>
    <lineage>
        <taxon>Bacteria</taxon>
        <taxon>Pseudomonadati</taxon>
        <taxon>Pseudomonadota</taxon>
        <taxon>Gammaproteobacteria</taxon>
        <taxon>Enterobacterales</taxon>
        <taxon>Enterobacteriaceae</taxon>
        <taxon>Tenebrionibacter/Tenebrionicola group</taxon>
        <taxon>Tenebrionibacter</taxon>
    </lineage>
</organism>